<protein>
    <submittedName>
        <fullName evidence="3">Uncharacterized protein</fullName>
    </submittedName>
</protein>
<dbReference type="AlphaFoldDB" id="A0A5B0RTA9"/>
<comment type="caution">
    <text evidence="3">The sequence shown here is derived from an EMBL/GenBank/DDBJ whole genome shotgun (WGS) entry which is preliminary data.</text>
</comment>
<gene>
    <name evidence="3" type="ORF">PGTUg99_030844</name>
</gene>
<feature type="transmembrane region" description="Helical" evidence="2">
    <location>
        <begin position="90"/>
        <end position="108"/>
    </location>
</feature>
<feature type="region of interest" description="Disordered" evidence="1">
    <location>
        <begin position="1"/>
        <end position="51"/>
    </location>
</feature>
<accession>A0A5B0RTA9</accession>
<keyword evidence="2" id="KW-1133">Transmembrane helix</keyword>
<sequence>MRWPAEYSSDSSSSSEADDFPIRRFSLGAPGPSAPISIPRQGSQRSTSSSEAVSYHMIRTLQVPVAPLKVNMHGVMRCNGHHQASNDLPMSIFLTPTFLTFILLYCNLRIRGVLAQATVNMSGTGTMLKAQKQRQ</sequence>
<dbReference type="Proteomes" id="UP000325313">
    <property type="component" value="Unassembled WGS sequence"/>
</dbReference>
<dbReference type="EMBL" id="VDEP01000138">
    <property type="protein sequence ID" value="KAA1129131.1"/>
    <property type="molecule type" value="Genomic_DNA"/>
</dbReference>
<evidence type="ECO:0000256" key="1">
    <source>
        <dbReference type="SAM" id="MobiDB-lite"/>
    </source>
</evidence>
<keyword evidence="2" id="KW-0472">Membrane</keyword>
<reference evidence="3 4" key="1">
    <citation type="submission" date="2019-05" db="EMBL/GenBank/DDBJ databases">
        <title>Emergence of the Ug99 lineage of the wheat stem rust pathogen through somatic hybridization.</title>
        <authorList>
            <person name="Li F."/>
            <person name="Upadhyaya N.M."/>
            <person name="Sperschneider J."/>
            <person name="Matny O."/>
            <person name="Nguyen-Phuc H."/>
            <person name="Mago R."/>
            <person name="Raley C."/>
            <person name="Miller M.E."/>
            <person name="Silverstein K.A.T."/>
            <person name="Henningsen E."/>
            <person name="Hirsch C.D."/>
            <person name="Visser B."/>
            <person name="Pretorius Z.A."/>
            <person name="Steffenson B.J."/>
            <person name="Schwessinger B."/>
            <person name="Dodds P.N."/>
            <person name="Figueroa M."/>
        </authorList>
    </citation>
    <scope>NUCLEOTIDE SEQUENCE [LARGE SCALE GENOMIC DNA]</scope>
    <source>
        <strain evidence="3 4">Ug99</strain>
    </source>
</reference>
<organism evidence="3 4">
    <name type="scientific">Puccinia graminis f. sp. tritici</name>
    <dbReference type="NCBI Taxonomy" id="56615"/>
    <lineage>
        <taxon>Eukaryota</taxon>
        <taxon>Fungi</taxon>
        <taxon>Dikarya</taxon>
        <taxon>Basidiomycota</taxon>
        <taxon>Pucciniomycotina</taxon>
        <taxon>Pucciniomycetes</taxon>
        <taxon>Pucciniales</taxon>
        <taxon>Pucciniaceae</taxon>
        <taxon>Puccinia</taxon>
    </lineage>
</organism>
<keyword evidence="2" id="KW-0812">Transmembrane</keyword>
<feature type="compositionally biased region" description="Polar residues" evidence="1">
    <location>
        <begin position="40"/>
        <end position="51"/>
    </location>
</feature>
<name>A0A5B0RTA9_PUCGR</name>
<proteinExistence type="predicted"/>
<evidence type="ECO:0000313" key="4">
    <source>
        <dbReference type="Proteomes" id="UP000325313"/>
    </source>
</evidence>
<evidence type="ECO:0000256" key="2">
    <source>
        <dbReference type="SAM" id="Phobius"/>
    </source>
</evidence>
<evidence type="ECO:0000313" key="3">
    <source>
        <dbReference type="EMBL" id="KAA1129131.1"/>
    </source>
</evidence>